<feature type="region of interest" description="Disordered" evidence="1">
    <location>
        <begin position="1"/>
        <end position="67"/>
    </location>
</feature>
<gene>
    <name evidence="2" type="ORF">B0H16DRAFT_1594518</name>
</gene>
<feature type="compositionally biased region" description="Low complexity" evidence="1">
    <location>
        <begin position="85"/>
        <end position="98"/>
    </location>
</feature>
<feature type="non-terminal residue" evidence="2">
    <location>
        <position position="307"/>
    </location>
</feature>
<feature type="compositionally biased region" description="Basic and acidic residues" evidence="1">
    <location>
        <begin position="170"/>
        <end position="185"/>
    </location>
</feature>
<proteinExistence type="predicted"/>
<protein>
    <submittedName>
        <fullName evidence="2">Uncharacterized protein</fullName>
    </submittedName>
</protein>
<name>A0AAD7HPG3_9AGAR</name>
<keyword evidence="3" id="KW-1185">Reference proteome</keyword>
<feature type="region of interest" description="Disordered" evidence="1">
    <location>
        <begin position="79"/>
        <end position="307"/>
    </location>
</feature>
<reference evidence="2" key="1">
    <citation type="submission" date="2023-03" db="EMBL/GenBank/DDBJ databases">
        <title>Massive genome expansion in bonnet fungi (Mycena s.s.) driven by repeated elements and novel gene families across ecological guilds.</title>
        <authorList>
            <consortium name="Lawrence Berkeley National Laboratory"/>
            <person name="Harder C.B."/>
            <person name="Miyauchi S."/>
            <person name="Viragh M."/>
            <person name="Kuo A."/>
            <person name="Thoen E."/>
            <person name="Andreopoulos B."/>
            <person name="Lu D."/>
            <person name="Skrede I."/>
            <person name="Drula E."/>
            <person name="Henrissat B."/>
            <person name="Morin E."/>
            <person name="Kohler A."/>
            <person name="Barry K."/>
            <person name="LaButti K."/>
            <person name="Morin E."/>
            <person name="Salamov A."/>
            <person name="Lipzen A."/>
            <person name="Mereny Z."/>
            <person name="Hegedus B."/>
            <person name="Baldrian P."/>
            <person name="Stursova M."/>
            <person name="Weitz H."/>
            <person name="Taylor A."/>
            <person name="Grigoriev I.V."/>
            <person name="Nagy L.G."/>
            <person name="Martin F."/>
            <person name="Kauserud H."/>
        </authorList>
    </citation>
    <scope>NUCLEOTIDE SEQUENCE</scope>
    <source>
        <strain evidence="2">CBHHK182m</strain>
    </source>
</reference>
<evidence type="ECO:0000313" key="2">
    <source>
        <dbReference type="EMBL" id="KAJ7725316.1"/>
    </source>
</evidence>
<feature type="compositionally biased region" description="Polar residues" evidence="1">
    <location>
        <begin position="264"/>
        <end position="282"/>
    </location>
</feature>
<evidence type="ECO:0000313" key="3">
    <source>
        <dbReference type="Proteomes" id="UP001215598"/>
    </source>
</evidence>
<dbReference type="AlphaFoldDB" id="A0AAD7HPG3"/>
<sequence>MHARRSSPVAQVPRLPRSIPNAPKPDTNSVPPTPMKMVKRATSPPSIPPAVPDSKALVPNTPKRAMSVPPLVPVFAAPSIPRQLPATPTTPEPETNAEPSKEASIPAASAVPDPEAETKALPLPDTSKQSTPAPADPEAETKTLPKRDVTDPDQLEDDFSPELSIVPLDARSRSDDVPEPMEHPPIHRQHFRDTAAPVTEPADTAVNAESGSTMGQESGKSSSTDVEEPSVAKPLTTNSDTPVAQTYEQKRPDGSSVNDVAVAGTSSGDQGQALHQSSTTQSDGKKTTDTVVGGDMVHEHKESGRAL</sequence>
<feature type="compositionally biased region" description="Acidic residues" evidence="1">
    <location>
        <begin position="151"/>
        <end position="160"/>
    </location>
</feature>
<feature type="compositionally biased region" description="Basic and acidic residues" evidence="1">
    <location>
        <begin position="296"/>
        <end position="307"/>
    </location>
</feature>
<accession>A0AAD7HPG3</accession>
<organism evidence="2 3">
    <name type="scientific">Mycena metata</name>
    <dbReference type="NCBI Taxonomy" id="1033252"/>
    <lineage>
        <taxon>Eukaryota</taxon>
        <taxon>Fungi</taxon>
        <taxon>Dikarya</taxon>
        <taxon>Basidiomycota</taxon>
        <taxon>Agaricomycotina</taxon>
        <taxon>Agaricomycetes</taxon>
        <taxon>Agaricomycetidae</taxon>
        <taxon>Agaricales</taxon>
        <taxon>Marasmiineae</taxon>
        <taxon>Mycenaceae</taxon>
        <taxon>Mycena</taxon>
    </lineage>
</organism>
<feature type="compositionally biased region" description="Polar residues" evidence="1">
    <location>
        <begin position="235"/>
        <end position="247"/>
    </location>
</feature>
<comment type="caution">
    <text evidence="2">The sequence shown here is derived from an EMBL/GenBank/DDBJ whole genome shotgun (WGS) entry which is preliminary data.</text>
</comment>
<evidence type="ECO:0000256" key="1">
    <source>
        <dbReference type="SAM" id="MobiDB-lite"/>
    </source>
</evidence>
<dbReference type="EMBL" id="JARKIB010000195">
    <property type="protein sequence ID" value="KAJ7725316.1"/>
    <property type="molecule type" value="Genomic_DNA"/>
</dbReference>
<feature type="compositionally biased region" description="Polar residues" evidence="1">
    <location>
        <begin position="207"/>
        <end position="224"/>
    </location>
</feature>
<feature type="compositionally biased region" description="Basic and acidic residues" evidence="1">
    <location>
        <begin position="139"/>
        <end position="150"/>
    </location>
</feature>
<dbReference type="Proteomes" id="UP001215598">
    <property type="component" value="Unassembled WGS sequence"/>
</dbReference>